<evidence type="ECO:0000259" key="7">
    <source>
        <dbReference type="Pfam" id="PF13087"/>
    </source>
</evidence>
<evidence type="ECO:0000313" key="8">
    <source>
        <dbReference type="EMBL" id="THV43741.1"/>
    </source>
</evidence>
<dbReference type="Pfam" id="PF13086">
    <property type="entry name" value="AAA_11"/>
    <property type="match status" value="1"/>
</dbReference>
<evidence type="ECO:0000256" key="2">
    <source>
        <dbReference type="ARBA" id="ARBA00022741"/>
    </source>
</evidence>
<reference evidence="8 9" key="1">
    <citation type="submission" date="2017-12" db="EMBL/GenBank/DDBJ databases">
        <title>Comparative genomics of Botrytis spp.</title>
        <authorList>
            <person name="Valero-Jimenez C.A."/>
            <person name="Tapia P."/>
            <person name="Veloso J."/>
            <person name="Silva-Moreno E."/>
            <person name="Staats M."/>
            <person name="Valdes J.H."/>
            <person name="Van Kan J.A.L."/>
        </authorList>
    </citation>
    <scope>NUCLEOTIDE SEQUENCE [LARGE SCALE GENOMIC DNA]</scope>
    <source>
        <strain evidence="8 9">MUCL435</strain>
    </source>
</reference>
<sequence>MNSDINKRALFVEENGITEYNTAIWNGDEIDPILPLTPLKKQVLLSKFRFMSSINYVSSTGVKNTIGRHSLEKVASLTRERRPTAQLIIRIPHAGSPYIGFIIRLHRGNTPGLTTGNCRETPCTCSVCCIHRIEFRFTAGSFRLFSRHGIEDECFVTFQNIHHQKPWIVGFPWPFHAAIGENQDWFNKIEELSNAVQWTVGLCYNKPTDMKDDWVSAPIKYCQTAALMFATSGNAQNQSSFDAFLMPKTKLAYTHWSPLINAKFDPESDQLGPHLDKYQRMINFETWEEYCIANAYGLISDTRWSVKYLGFLRYRQFMTQFITVPEKENTLLAVLIMTETSDNTHKILDLGDEVELMTYPFIPGFDENGKTLQDGDGWKATVINSNQIEHGGTHLLKLKLHPAYFSHRQSYDKYNPKGKFYPIYIKVFNSLNPTRYQLKALSAMHPEANRAAIQRRTRVCDGDSINDPRSATSLTQHYHFDDENGVYFLDDDSPNNEERKVATWKNETIDYSTNRSILMGNSIVDMWYWDLLKDCPPDKLELILTNCTPKQRADIQAFGNRIPCDLLIIKGPPGSGKTVGLVTTIEIVLCSGKKVLAAAAQNTAVNNLFDRTVNSIANLNLNQDILSIRLWSENIEYDKMINLNVDQLESNSLKTSQGFSGQSFEYSFKNSLAGRVWAVAGFIASENPIISRLRANNPTLHEILAIKPLDRTEEQNKSARQLVRSVSRALILQAQFIACTFTQCESDWGLLAQNTTDVCVADEVAAATELQLLQLWKGSRKPFICGGDDAQLPAFIATEYVKNKDKKPICLFVDQMRFPFITRMAQLGWPFWAMSQQLRMCPGMFDMANAVYFKNAYQHGDQVLEDFPLAIVFERWSLTLSDIIEPSPAGKVWPIFIQCNNTFSHCEIGGTSRRNTQTAEICLRMILSLIAFDDQVHQEDFIIVVPYLAQRQLYIAAKNKNKYFAGIEIATSSAYQGFEKHFVFYDMTAASNMPNIGIVAESKRNTMATTRQKSALVILGDDTCLDGKSHHEVKEEVTVDEAEDHLINPKAEGNEIALYVEPEWNVKSGHLKLMFTWFTDRQRVIHHEAKDLHPPFYIDPQIFKDDMGTLAMSETLNS</sequence>
<evidence type="ECO:0000256" key="1">
    <source>
        <dbReference type="ARBA" id="ARBA00007913"/>
    </source>
</evidence>
<dbReference type="InterPro" id="IPR050534">
    <property type="entry name" value="Coronavir_polyprotein_1ab"/>
</dbReference>
<keyword evidence="3" id="KW-0378">Hydrolase</keyword>
<evidence type="ECO:0000313" key="9">
    <source>
        <dbReference type="Proteomes" id="UP000308671"/>
    </source>
</evidence>
<keyword evidence="5" id="KW-0067">ATP-binding</keyword>
<dbReference type="GO" id="GO:0043139">
    <property type="term" value="F:5'-3' DNA helicase activity"/>
    <property type="evidence" value="ECO:0007669"/>
    <property type="project" value="TreeGrafter"/>
</dbReference>
<dbReference type="Proteomes" id="UP000308671">
    <property type="component" value="Unassembled WGS sequence"/>
</dbReference>
<dbReference type="OrthoDB" id="3565420at2759"/>
<dbReference type="PANTHER" id="PTHR43788">
    <property type="entry name" value="DNA2/NAM7 HELICASE FAMILY MEMBER"/>
    <property type="match status" value="1"/>
</dbReference>
<name>A0A4S8QIY6_9HELO</name>
<dbReference type="InterPro" id="IPR041679">
    <property type="entry name" value="DNA2/NAM7-like_C"/>
</dbReference>
<keyword evidence="4" id="KW-0347">Helicase</keyword>
<feature type="domain" description="DNA2/NAM7 helicase-like C-terminal" evidence="7">
    <location>
        <begin position="823"/>
        <end position="1022"/>
    </location>
</feature>
<gene>
    <name evidence="8" type="ORF">BGAL_0976g00010</name>
</gene>
<dbReference type="EMBL" id="PQXL01000971">
    <property type="protein sequence ID" value="THV43741.1"/>
    <property type="molecule type" value="Genomic_DNA"/>
</dbReference>
<dbReference type="Gene3D" id="3.40.50.300">
    <property type="entry name" value="P-loop containing nucleotide triphosphate hydrolases"/>
    <property type="match status" value="2"/>
</dbReference>
<dbReference type="GO" id="GO:0016787">
    <property type="term" value="F:hydrolase activity"/>
    <property type="evidence" value="ECO:0007669"/>
    <property type="project" value="UniProtKB-KW"/>
</dbReference>
<evidence type="ECO:0000256" key="3">
    <source>
        <dbReference type="ARBA" id="ARBA00022801"/>
    </source>
</evidence>
<feature type="domain" description="DNA2/NAM7 helicase helicase" evidence="6">
    <location>
        <begin position="550"/>
        <end position="797"/>
    </location>
</feature>
<keyword evidence="2" id="KW-0547">Nucleotide-binding</keyword>
<dbReference type="InterPro" id="IPR041677">
    <property type="entry name" value="DNA2/NAM7_AAA_11"/>
</dbReference>
<comment type="similarity">
    <text evidence="1">Belongs to the DNA2/NAM7 helicase family.</text>
</comment>
<dbReference type="InterPro" id="IPR027417">
    <property type="entry name" value="P-loop_NTPase"/>
</dbReference>
<dbReference type="AlphaFoldDB" id="A0A4S8QIY6"/>
<dbReference type="GO" id="GO:0005524">
    <property type="term" value="F:ATP binding"/>
    <property type="evidence" value="ECO:0007669"/>
    <property type="project" value="UniProtKB-KW"/>
</dbReference>
<proteinExistence type="inferred from homology"/>
<protein>
    <recommendedName>
        <fullName evidence="10">DNA2/NAM7 helicase-like C-terminal domain-containing protein</fullName>
    </recommendedName>
</protein>
<evidence type="ECO:0000256" key="4">
    <source>
        <dbReference type="ARBA" id="ARBA00022806"/>
    </source>
</evidence>
<accession>A0A4S8QIY6</accession>
<evidence type="ECO:0000259" key="6">
    <source>
        <dbReference type="Pfam" id="PF13086"/>
    </source>
</evidence>
<comment type="caution">
    <text evidence="8">The sequence shown here is derived from an EMBL/GenBank/DDBJ whole genome shotgun (WGS) entry which is preliminary data.</text>
</comment>
<dbReference type="SUPFAM" id="SSF52540">
    <property type="entry name" value="P-loop containing nucleoside triphosphate hydrolases"/>
    <property type="match status" value="1"/>
</dbReference>
<organism evidence="8 9">
    <name type="scientific">Botrytis galanthina</name>
    <dbReference type="NCBI Taxonomy" id="278940"/>
    <lineage>
        <taxon>Eukaryota</taxon>
        <taxon>Fungi</taxon>
        <taxon>Dikarya</taxon>
        <taxon>Ascomycota</taxon>
        <taxon>Pezizomycotina</taxon>
        <taxon>Leotiomycetes</taxon>
        <taxon>Helotiales</taxon>
        <taxon>Sclerotiniaceae</taxon>
        <taxon>Botrytis</taxon>
    </lineage>
</organism>
<evidence type="ECO:0008006" key="10">
    <source>
        <dbReference type="Google" id="ProtNLM"/>
    </source>
</evidence>
<keyword evidence="9" id="KW-1185">Reference proteome</keyword>
<evidence type="ECO:0000256" key="5">
    <source>
        <dbReference type="ARBA" id="ARBA00022840"/>
    </source>
</evidence>
<dbReference type="PANTHER" id="PTHR43788:SF8">
    <property type="entry name" value="DNA-BINDING PROTEIN SMUBP-2"/>
    <property type="match status" value="1"/>
</dbReference>
<dbReference type="Pfam" id="PF13087">
    <property type="entry name" value="AAA_12"/>
    <property type="match status" value="1"/>
</dbReference>